<evidence type="ECO:0008006" key="6">
    <source>
        <dbReference type="Google" id="ProtNLM"/>
    </source>
</evidence>
<dbReference type="PANTHER" id="PTHR44227:SF3">
    <property type="entry name" value="PROTEIN O-MANNOSYL-TRANSFERASE TMTC4"/>
    <property type="match status" value="1"/>
</dbReference>
<dbReference type="STRING" id="874156.GCA_001021555_01410"/>
<dbReference type="OrthoDB" id="7487699at2"/>
<keyword evidence="2" id="KW-0802">TPR repeat</keyword>
<sequence length="505" mass="53522">MKNLARALLASALTLALTACGLSPEERMDRAETAFAENRFSVARLDLASVLQENANDTGALALMARTQLQLGDGEGAASTLARLENLGALPEDHAALMAEANLLRENFEAALALGERLQSAEGRRIEALAHIGLADPRAAQAAFEAGLSLPGDKARLQSDYALFMLQAGDADAAQRLATAALRASPTGLDPLLASARIAQARGALPGALGFFQQAARTWPESRGALLGQVGILGDLGRLEEARPLVSDMARRTPGDPEVLYLQARLFAEDGDWTAVRQTLQPIEGRDDARQQLLYSRALVELDLTEQALPRLGALLRRSPANAEVRRMLARAQLATSDGAAAFETIRPLAISARGTSQDVALYRTAARQAGRADQASTAMAQASPAERLATLLAEGDSALREENWRAAIDAYEQLRSWTGNSNAMVLNNLAFAHSRAGNTADAVQIAETALGLAPENASVMDTLGWLLVESGRDRSRGLLLLERAANAAPDNAVIARHLAEAKGG</sequence>
<dbReference type="RefSeq" id="WP_047093738.1">
    <property type="nucleotide sequence ID" value="NZ_LBHU01000002.1"/>
</dbReference>
<keyword evidence="1" id="KW-0677">Repeat</keyword>
<evidence type="ECO:0000256" key="1">
    <source>
        <dbReference type="ARBA" id="ARBA00022737"/>
    </source>
</evidence>
<feature type="signal peptide" evidence="3">
    <location>
        <begin position="1"/>
        <end position="19"/>
    </location>
</feature>
<proteinExistence type="predicted"/>
<dbReference type="InterPro" id="IPR052346">
    <property type="entry name" value="O-mannosyl-transferase_TMTC"/>
</dbReference>
<comment type="caution">
    <text evidence="4">The sequence shown here is derived from an EMBL/GenBank/DDBJ whole genome shotgun (WGS) entry which is preliminary data.</text>
</comment>
<dbReference type="Gene3D" id="1.25.40.10">
    <property type="entry name" value="Tetratricopeptide repeat domain"/>
    <property type="match status" value="2"/>
</dbReference>
<keyword evidence="5" id="KW-1185">Reference proteome</keyword>
<gene>
    <name evidence="4" type="ORF">AAV99_09520</name>
</gene>
<dbReference type="InterPro" id="IPR011990">
    <property type="entry name" value="TPR-like_helical_dom_sf"/>
</dbReference>
<evidence type="ECO:0000256" key="3">
    <source>
        <dbReference type="SAM" id="SignalP"/>
    </source>
</evidence>
<dbReference type="PANTHER" id="PTHR44227">
    <property type="match status" value="1"/>
</dbReference>
<accession>A0A0H0XPR7</accession>
<dbReference type="SUPFAM" id="SSF48452">
    <property type="entry name" value="TPR-like"/>
    <property type="match status" value="2"/>
</dbReference>
<dbReference type="PATRIC" id="fig|874156.12.peg.1953"/>
<evidence type="ECO:0000313" key="4">
    <source>
        <dbReference type="EMBL" id="KLI63922.1"/>
    </source>
</evidence>
<dbReference type="EMBL" id="LBHU01000002">
    <property type="protein sequence ID" value="KLI63922.1"/>
    <property type="molecule type" value="Genomic_DNA"/>
</dbReference>
<feature type="chain" id="PRO_5002589057" description="Tetratricopeptide repeat-like domain-containing protein" evidence="3">
    <location>
        <begin position="20"/>
        <end position="505"/>
    </location>
</feature>
<organism evidence="4 5">
    <name type="scientific">Aurantiacibacter marinus</name>
    <dbReference type="NCBI Taxonomy" id="874156"/>
    <lineage>
        <taxon>Bacteria</taxon>
        <taxon>Pseudomonadati</taxon>
        <taxon>Pseudomonadota</taxon>
        <taxon>Alphaproteobacteria</taxon>
        <taxon>Sphingomonadales</taxon>
        <taxon>Erythrobacteraceae</taxon>
        <taxon>Aurantiacibacter</taxon>
    </lineage>
</organism>
<evidence type="ECO:0000256" key="2">
    <source>
        <dbReference type="ARBA" id="ARBA00022803"/>
    </source>
</evidence>
<dbReference type="Proteomes" id="UP000053455">
    <property type="component" value="Unassembled WGS sequence"/>
</dbReference>
<protein>
    <recommendedName>
        <fullName evidence="6">Tetratricopeptide repeat-like domain-containing protein</fullName>
    </recommendedName>
</protein>
<reference evidence="4 5" key="1">
    <citation type="submission" date="2015-04" db="EMBL/GenBank/DDBJ databases">
        <title>The draft genome sequence of Erythrobacter marinus HWDM-33.</title>
        <authorList>
            <person name="Zhuang L."/>
            <person name="Liu Y."/>
            <person name="Shao Z."/>
        </authorList>
    </citation>
    <scope>NUCLEOTIDE SEQUENCE [LARGE SCALE GENOMIC DNA]</scope>
    <source>
        <strain evidence="4 5">HWDM-33</strain>
    </source>
</reference>
<dbReference type="AlphaFoldDB" id="A0A0H0XPR7"/>
<dbReference type="Pfam" id="PF13432">
    <property type="entry name" value="TPR_16"/>
    <property type="match status" value="2"/>
</dbReference>
<name>A0A0H0XPR7_9SPHN</name>
<dbReference type="PROSITE" id="PS51257">
    <property type="entry name" value="PROKAR_LIPOPROTEIN"/>
    <property type="match status" value="1"/>
</dbReference>
<evidence type="ECO:0000313" key="5">
    <source>
        <dbReference type="Proteomes" id="UP000053455"/>
    </source>
</evidence>
<dbReference type="Pfam" id="PF14559">
    <property type="entry name" value="TPR_19"/>
    <property type="match status" value="2"/>
</dbReference>
<keyword evidence="3" id="KW-0732">Signal</keyword>